<feature type="domain" description="HDOD" evidence="1">
    <location>
        <begin position="15"/>
        <end position="210"/>
    </location>
</feature>
<dbReference type="SUPFAM" id="SSF109604">
    <property type="entry name" value="HD-domain/PDEase-like"/>
    <property type="match status" value="1"/>
</dbReference>
<reference evidence="2 3" key="2">
    <citation type="submission" date="2020-02" db="EMBL/GenBank/DDBJ databases">
        <title>Genome sequences of Thiorhodococcus mannitoliphagus and Thiorhodococcus minor, purple sulfur photosynthetic bacteria in the gammaproteobacterial family, Chromatiaceae.</title>
        <authorList>
            <person name="Aviles F.A."/>
            <person name="Meyer T.E."/>
            <person name="Kyndt J.A."/>
        </authorList>
    </citation>
    <scope>NUCLEOTIDE SEQUENCE [LARGE SCALE GENOMIC DNA]</scope>
    <source>
        <strain evidence="2 3">DSM 18266</strain>
    </source>
</reference>
<evidence type="ECO:0000259" key="1">
    <source>
        <dbReference type="PROSITE" id="PS51833"/>
    </source>
</evidence>
<proteinExistence type="predicted"/>
<dbReference type="SMART" id="SM00471">
    <property type="entry name" value="HDc"/>
    <property type="match status" value="1"/>
</dbReference>
<dbReference type="Pfam" id="PF08668">
    <property type="entry name" value="HDOD"/>
    <property type="match status" value="1"/>
</dbReference>
<name>A0A6P1E1M4_9GAMM</name>
<accession>A0A6P1E1M4</accession>
<reference evidence="3" key="1">
    <citation type="journal article" date="2020" name="Microbiol. Resour. Announc.">
        <title>Draft Genome Sequences of Thiorhodococcus mannitoliphagus and Thiorhodococcus minor, Purple Sulfur Photosynthetic Bacteria in the Gammaproteobacterial Family Chromatiaceae.</title>
        <authorList>
            <person name="Aviles F.A."/>
            <person name="Meyer T.E."/>
            <person name="Kyndt J.A."/>
        </authorList>
    </citation>
    <scope>NUCLEOTIDE SEQUENCE [LARGE SCALE GENOMIC DNA]</scope>
    <source>
        <strain evidence="3">DSM 18266</strain>
    </source>
</reference>
<gene>
    <name evidence="2" type="ORF">G3480_22960</name>
</gene>
<comment type="caution">
    <text evidence="2">The sequence shown here is derived from an EMBL/GenBank/DDBJ whole genome shotgun (WGS) entry which is preliminary data.</text>
</comment>
<evidence type="ECO:0000313" key="2">
    <source>
        <dbReference type="EMBL" id="NEX23123.1"/>
    </source>
</evidence>
<dbReference type="AlphaFoldDB" id="A0A6P1E1M4"/>
<dbReference type="Proteomes" id="UP000471640">
    <property type="component" value="Unassembled WGS sequence"/>
</dbReference>
<keyword evidence="3" id="KW-1185">Reference proteome</keyword>
<evidence type="ECO:0000313" key="3">
    <source>
        <dbReference type="Proteomes" id="UP000471640"/>
    </source>
</evidence>
<dbReference type="InterPro" id="IPR052340">
    <property type="entry name" value="RNase_Y/CdgJ"/>
</dbReference>
<dbReference type="Gene3D" id="1.10.3210.10">
    <property type="entry name" value="Hypothetical protein af1432"/>
    <property type="match status" value="1"/>
</dbReference>
<organism evidence="2 3">
    <name type="scientific">Thiorhodococcus mannitoliphagus</name>
    <dbReference type="NCBI Taxonomy" id="329406"/>
    <lineage>
        <taxon>Bacteria</taxon>
        <taxon>Pseudomonadati</taxon>
        <taxon>Pseudomonadota</taxon>
        <taxon>Gammaproteobacteria</taxon>
        <taxon>Chromatiales</taxon>
        <taxon>Chromatiaceae</taxon>
        <taxon>Thiorhodococcus</taxon>
    </lineage>
</organism>
<dbReference type="EMBL" id="JAAIJR010000159">
    <property type="protein sequence ID" value="NEX23123.1"/>
    <property type="molecule type" value="Genomic_DNA"/>
</dbReference>
<dbReference type="RefSeq" id="WP_164656441.1">
    <property type="nucleotide sequence ID" value="NZ_JAAIJR010000159.1"/>
</dbReference>
<dbReference type="InterPro" id="IPR006675">
    <property type="entry name" value="HDIG_dom"/>
</dbReference>
<dbReference type="NCBIfam" id="TIGR00277">
    <property type="entry name" value="HDIG"/>
    <property type="match status" value="1"/>
</dbReference>
<dbReference type="PANTHER" id="PTHR33525">
    <property type="match status" value="1"/>
</dbReference>
<sequence length="282" mass="30630">MTQTAGKILERLDELPSLPAVYHRVRETLEDPEGSLESVAAIIETDPALTARLLRVANSALYGLAAKVDNVLRALTIIGATETHHLVLATTLISVFRDLPLGPVSMRSFWEHSIACGIAARVIARVGGRASPDHAYLAGLLHDLGRLPLFILEPHLMSAALQAHRDRQGHLHRLELQFFGSSHADIGAAMLRDWKIPEVFCEAAEHHHRAAIEQSVGAETAITHVADLIVNSLRIGTSGTRWTPVLDDQAWHAVGLEAGQLPAVVETTIATTRDVTSAFLEH</sequence>
<dbReference type="PROSITE" id="PS51833">
    <property type="entry name" value="HDOD"/>
    <property type="match status" value="1"/>
</dbReference>
<protein>
    <submittedName>
        <fullName evidence="2">HDOD domain-containing protein</fullName>
    </submittedName>
</protein>
<dbReference type="CDD" id="cd00077">
    <property type="entry name" value="HDc"/>
    <property type="match status" value="1"/>
</dbReference>
<dbReference type="PANTHER" id="PTHR33525:SF3">
    <property type="entry name" value="RIBONUCLEASE Y"/>
    <property type="match status" value="1"/>
</dbReference>
<dbReference type="InterPro" id="IPR013976">
    <property type="entry name" value="HDOD"/>
</dbReference>
<dbReference type="InterPro" id="IPR003607">
    <property type="entry name" value="HD/PDEase_dom"/>
</dbReference>